<dbReference type="OrthoDB" id="438641at2759"/>
<gene>
    <name evidence="1" type="ORF">HII31_06558</name>
</gene>
<proteinExistence type="predicted"/>
<comment type="caution">
    <text evidence="1">The sequence shown here is derived from an EMBL/GenBank/DDBJ whole genome shotgun (WGS) entry which is preliminary data.</text>
</comment>
<dbReference type="Gene3D" id="1.25.40.10">
    <property type="entry name" value="Tetratricopeptide repeat domain"/>
    <property type="match status" value="1"/>
</dbReference>
<dbReference type="PANTHER" id="PTHR47643">
    <property type="entry name" value="TPR DOMAIN PROTEIN (AFU_ORTHOLOGUE AFUA_5G12710)"/>
    <property type="match status" value="1"/>
</dbReference>
<dbReference type="AlphaFoldDB" id="A0A8H6RKD0"/>
<dbReference type="Proteomes" id="UP000660729">
    <property type="component" value="Unassembled WGS sequence"/>
</dbReference>
<name>A0A8H6RKD0_9PEZI</name>
<dbReference type="InterPro" id="IPR053209">
    <property type="entry name" value="Gramillin-biosynth_MTr"/>
</dbReference>
<reference evidence="1" key="1">
    <citation type="submission" date="2020-04" db="EMBL/GenBank/DDBJ databases">
        <title>Draft genome resource of the tomato pathogen Pseudocercospora fuligena.</title>
        <authorList>
            <person name="Zaccaron A."/>
        </authorList>
    </citation>
    <scope>NUCLEOTIDE SEQUENCE</scope>
    <source>
        <strain evidence="1">PF001</strain>
    </source>
</reference>
<dbReference type="SUPFAM" id="SSF48452">
    <property type="entry name" value="TPR-like"/>
    <property type="match status" value="1"/>
</dbReference>
<evidence type="ECO:0000313" key="2">
    <source>
        <dbReference type="Proteomes" id="UP000660729"/>
    </source>
</evidence>
<dbReference type="PANTHER" id="PTHR47643:SF2">
    <property type="entry name" value="TPR DOMAIN PROTEIN (AFU_ORTHOLOGUE AFUA_5G12710)"/>
    <property type="match status" value="1"/>
</dbReference>
<organism evidence="1 2">
    <name type="scientific">Pseudocercospora fuligena</name>
    <dbReference type="NCBI Taxonomy" id="685502"/>
    <lineage>
        <taxon>Eukaryota</taxon>
        <taxon>Fungi</taxon>
        <taxon>Dikarya</taxon>
        <taxon>Ascomycota</taxon>
        <taxon>Pezizomycotina</taxon>
        <taxon>Dothideomycetes</taxon>
        <taxon>Dothideomycetidae</taxon>
        <taxon>Mycosphaerellales</taxon>
        <taxon>Mycosphaerellaceae</taxon>
        <taxon>Pseudocercospora</taxon>
    </lineage>
</organism>
<dbReference type="InterPro" id="IPR011990">
    <property type="entry name" value="TPR-like_helical_dom_sf"/>
</dbReference>
<protein>
    <submittedName>
        <fullName evidence="1">Serine/threonine-protein phosphatase 5</fullName>
    </submittedName>
</protein>
<evidence type="ECO:0000313" key="1">
    <source>
        <dbReference type="EMBL" id="KAF7192172.1"/>
    </source>
</evidence>
<dbReference type="SMART" id="SM00028">
    <property type="entry name" value="TPR"/>
    <property type="match status" value="3"/>
</dbReference>
<dbReference type="InterPro" id="IPR046341">
    <property type="entry name" value="SET_dom_sf"/>
</dbReference>
<dbReference type="SUPFAM" id="SSF82199">
    <property type="entry name" value="SET domain"/>
    <property type="match status" value="1"/>
</dbReference>
<keyword evidence="2" id="KW-1185">Reference proteome</keyword>
<dbReference type="EMBL" id="JABCIY010000150">
    <property type="protein sequence ID" value="KAF7192172.1"/>
    <property type="molecule type" value="Genomic_DNA"/>
</dbReference>
<dbReference type="InterPro" id="IPR019734">
    <property type="entry name" value="TPR_rpt"/>
</dbReference>
<accession>A0A8H6RKD0</accession>
<sequence length="459" mass="50017">MALSTVSAEQSVQALEKQKAVALSAHKRRGQKPTSRCTRSQLEQWYVPGRGPQPGNGSQYVMMQTVIGFAYPPSTKTLAELEPIALSQLLLETHHRGKVLIVRVFGHALRAQAAQVGIEDHNGIVERLSLYNTDPAQPPQELLPSGAVFAIKEPYYKLTTDGGTCVRVDHPSNMLRLSPTDALLPIKFRSLQSSSKPSAASLKASGNEAFMKQDWTAAAQHYSHAISACGEDDEATRHDALRNRAMANIHLKCWEQAVADANEAIVPSGDASRLNSKAYYRAGCASYHLRDYTAARASFEAARKLKANDVDTERKYKRTISRILEQQTGKYDLLRMSETGSGKIGRLDHASYSAKVEVKDSVGRGKGLFAKQKMKAGELIMVEKAYCAAFDDDEGYSMSLTLDLNTNTVATGPHAALLTQLVQHSICNPVQGAEFLSLHDSGYEPKSGALVDNGVAIDV</sequence>